<evidence type="ECO:0000313" key="2">
    <source>
        <dbReference type="EMBL" id="KAL2742780.1"/>
    </source>
</evidence>
<dbReference type="AlphaFoldDB" id="A0ABD2CD85"/>
<evidence type="ECO:0000313" key="3">
    <source>
        <dbReference type="Proteomes" id="UP001607303"/>
    </source>
</evidence>
<name>A0ABD2CD85_VESMC</name>
<dbReference type="Proteomes" id="UP001607303">
    <property type="component" value="Unassembled WGS sequence"/>
</dbReference>
<sequence length="233" mass="26410">MKPSRDKLNASTHSMSASETRVPELRNLRSAGFFRLTRNSEKQSSDVLLQSSLDGIRKKQSPGRSSDRLPPQEVGGGGRRWLEVVVDAGGEGCRAKEALEGGCWRWWKEGGINYKPESLATFCEGAAEKEGRRAESTRERVDEGFRRSNGCRGVKRGKRYYIIVEGIVLFSLGEGSFRWFHFYTWPKIKGSGKEENKHFRKRLLRRTLDPGNEPDSILPVAITAVLYTFRVKK</sequence>
<organism evidence="2 3">
    <name type="scientific">Vespula maculifrons</name>
    <name type="common">Eastern yellow jacket</name>
    <name type="synonym">Wasp</name>
    <dbReference type="NCBI Taxonomy" id="7453"/>
    <lineage>
        <taxon>Eukaryota</taxon>
        <taxon>Metazoa</taxon>
        <taxon>Ecdysozoa</taxon>
        <taxon>Arthropoda</taxon>
        <taxon>Hexapoda</taxon>
        <taxon>Insecta</taxon>
        <taxon>Pterygota</taxon>
        <taxon>Neoptera</taxon>
        <taxon>Endopterygota</taxon>
        <taxon>Hymenoptera</taxon>
        <taxon>Apocrita</taxon>
        <taxon>Aculeata</taxon>
        <taxon>Vespoidea</taxon>
        <taxon>Vespidae</taxon>
        <taxon>Vespinae</taxon>
        <taxon>Vespula</taxon>
    </lineage>
</organism>
<keyword evidence="3" id="KW-1185">Reference proteome</keyword>
<reference evidence="2 3" key="1">
    <citation type="journal article" date="2024" name="Ann. Entomol. Soc. Am.">
        <title>Genomic analyses of the southern and eastern yellowjacket wasps (Hymenoptera: Vespidae) reveal evolutionary signatures of social life.</title>
        <authorList>
            <person name="Catto M.A."/>
            <person name="Caine P.B."/>
            <person name="Orr S.E."/>
            <person name="Hunt B.G."/>
            <person name="Goodisman M.A.D."/>
        </authorList>
    </citation>
    <scope>NUCLEOTIDE SEQUENCE [LARGE SCALE GENOMIC DNA]</scope>
    <source>
        <strain evidence="2">232</strain>
        <tissue evidence="2">Head and thorax</tissue>
    </source>
</reference>
<accession>A0ABD2CD85</accession>
<evidence type="ECO:0000256" key="1">
    <source>
        <dbReference type="SAM" id="MobiDB-lite"/>
    </source>
</evidence>
<dbReference type="EMBL" id="JAYRBN010000056">
    <property type="protein sequence ID" value="KAL2742780.1"/>
    <property type="molecule type" value="Genomic_DNA"/>
</dbReference>
<comment type="caution">
    <text evidence="2">The sequence shown here is derived from an EMBL/GenBank/DDBJ whole genome shotgun (WGS) entry which is preliminary data.</text>
</comment>
<protein>
    <submittedName>
        <fullName evidence="2">Uncharacterized protein</fullName>
    </submittedName>
</protein>
<feature type="region of interest" description="Disordered" evidence="1">
    <location>
        <begin position="1"/>
        <end position="23"/>
    </location>
</feature>
<proteinExistence type="predicted"/>
<gene>
    <name evidence="2" type="ORF">V1477_008269</name>
</gene>
<feature type="non-terminal residue" evidence="2">
    <location>
        <position position="233"/>
    </location>
</feature>
<feature type="region of interest" description="Disordered" evidence="1">
    <location>
        <begin position="55"/>
        <end position="76"/>
    </location>
</feature>
<feature type="compositionally biased region" description="Polar residues" evidence="1">
    <location>
        <begin position="9"/>
        <end position="19"/>
    </location>
</feature>